<evidence type="ECO:0000313" key="2">
    <source>
        <dbReference type="Proteomes" id="UP001152533"/>
    </source>
</evidence>
<reference evidence="1" key="1">
    <citation type="submission" date="2022-08" db="EMBL/GenBank/DDBJ databases">
        <authorList>
            <person name="Giroux E."/>
            <person name="Giroux E."/>
        </authorList>
    </citation>
    <scope>NUCLEOTIDE SEQUENCE</scope>
    <source>
        <strain evidence="1">H1091258</strain>
    </source>
</reference>
<protein>
    <recommendedName>
        <fullName evidence="3">CCHC-type domain-containing protein</fullName>
    </recommendedName>
</protein>
<dbReference type="Proteomes" id="UP001152533">
    <property type="component" value="Unassembled WGS sequence"/>
</dbReference>
<evidence type="ECO:0008006" key="3">
    <source>
        <dbReference type="Google" id="ProtNLM"/>
    </source>
</evidence>
<keyword evidence="2" id="KW-1185">Reference proteome</keyword>
<accession>A0A9W4RTQ4</accession>
<comment type="caution">
    <text evidence="1">The sequence shown here is derived from an EMBL/GenBank/DDBJ whole genome shotgun (WGS) entry which is preliminary data.</text>
</comment>
<sequence>MAASFYDDNSQTWIRISLDMANMIKRVMMYDGGDVERIQVRIPAHPDSSDATLPLSRLELPELCKNCRSPYHWTQDCQDACGHCGQPWHACYDCESIPRNRCKCRPYPQRHLVKKCEFLCTKECPKTEKDEPGSEYHRNAIMCKARCCMCGLLGHAGRDCHLKECRCGRDHLTISHDPDRRKCVVEGCPRWFCTKHCQKPECKVELKTLRAETCHSCGADQEKIFSDRDPSW</sequence>
<evidence type="ECO:0000313" key="1">
    <source>
        <dbReference type="EMBL" id="CAI0647166.1"/>
    </source>
</evidence>
<organism evidence="1 2">
    <name type="scientific">Colletotrichum noveboracense</name>
    <dbReference type="NCBI Taxonomy" id="2664923"/>
    <lineage>
        <taxon>Eukaryota</taxon>
        <taxon>Fungi</taxon>
        <taxon>Dikarya</taxon>
        <taxon>Ascomycota</taxon>
        <taxon>Pezizomycotina</taxon>
        <taxon>Sordariomycetes</taxon>
        <taxon>Hypocreomycetidae</taxon>
        <taxon>Glomerellales</taxon>
        <taxon>Glomerellaceae</taxon>
        <taxon>Colletotrichum</taxon>
        <taxon>Colletotrichum gloeosporioides species complex</taxon>
    </lineage>
</organism>
<dbReference type="EMBL" id="CAMGZC010000405">
    <property type="protein sequence ID" value="CAI0647166.1"/>
    <property type="molecule type" value="Genomic_DNA"/>
</dbReference>
<gene>
    <name evidence="1" type="ORF">CGXH109_LOCUS62863</name>
</gene>
<dbReference type="AlphaFoldDB" id="A0A9W4RTQ4"/>
<proteinExistence type="predicted"/>
<name>A0A9W4RTQ4_9PEZI</name>